<dbReference type="EC" id="2.6.1.-" evidence="6"/>
<dbReference type="InterPro" id="IPR015421">
    <property type="entry name" value="PyrdxlP-dep_Trfase_major"/>
</dbReference>
<keyword evidence="3 6" id="KW-0032">Aminotransferase</keyword>
<reference evidence="9" key="1">
    <citation type="submission" date="2016-10" db="EMBL/GenBank/DDBJ databases">
        <authorList>
            <person name="Varghese N."/>
        </authorList>
    </citation>
    <scope>NUCLEOTIDE SEQUENCE [LARGE SCALE GENOMIC DNA]</scope>
    <source>
        <strain evidence="9">DSM 18820</strain>
    </source>
</reference>
<evidence type="ECO:0000256" key="3">
    <source>
        <dbReference type="ARBA" id="ARBA00022576"/>
    </source>
</evidence>
<dbReference type="Gene3D" id="3.40.640.10">
    <property type="entry name" value="Type I PLP-dependent aspartate aminotransferase-like (Major domain)"/>
    <property type="match status" value="1"/>
</dbReference>
<evidence type="ECO:0000259" key="7">
    <source>
        <dbReference type="Pfam" id="PF00155"/>
    </source>
</evidence>
<keyword evidence="9" id="KW-1185">Reference proteome</keyword>
<dbReference type="PANTHER" id="PTHR46383:SF1">
    <property type="entry name" value="ASPARTATE AMINOTRANSFERASE"/>
    <property type="match status" value="1"/>
</dbReference>
<gene>
    <name evidence="8" type="ORF">SAMN04487941_0555</name>
</gene>
<protein>
    <recommendedName>
        <fullName evidence="6">Aminotransferase</fullName>
        <ecNumber evidence="6">2.6.1.-</ecNumber>
    </recommendedName>
</protein>
<dbReference type="OrthoDB" id="1489696at2"/>
<comment type="cofactor">
    <cofactor evidence="1 6">
        <name>pyridoxal 5'-phosphate</name>
        <dbReference type="ChEBI" id="CHEBI:597326"/>
    </cofactor>
</comment>
<dbReference type="InterPro" id="IPR050596">
    <property type="entry name" value="AspAT/PAT-like"/>
</dbReference>
<keyword evidence="5" id="KW-0663">Pyridoxal phosphate</keyword>
<dbReference type="CDD" id="cd00609">
    <property type="entry name" value="AAT_like"/>
    <property type="match status" value="1"/>
</dbReference>
<keyword evidence="4 6" id="KW-0808">Transferase</keyword>
<evidence type="ECO:0000256" key="6">
    <source>
        <dbReference type="RuleBase" id="RU000481"/>
    </source>
</evidence>
<dbReference type="InterPro" id="IPR015422">
    <property type="entry name" value="PyrdxlP-dep_Trfase_small"/>
</dbReference>
<dbReference type="GO" id="GO:0030170">
    <property type="term" value="F:pyridoxal phosphate binding"/>
    <property type="evidence" value="ECO:0007669"/>
    <property type="project" value="InterPro"/>
</dbReference>
<dbReference type="Gene3D" id="3.90.1150.10">
    <property type="entry name" value="Aspartate Aminotransferase, domain 1"/>
    <property type="match status" value="1"/>
</dbReference>
<dbReference type="AlphaFoldDB" id="A0A1I7FY43"/>
<accession>A0A1I7FY43</accession>
<dbReference type="GO" id="GO:0006520">
    <property type="term" value="P:amino acid metabolic process"/>
    <property type="evidence" value="ECO:0007669"/>
    <property type="project" value="InterPro"/>
</dbReference>
<evidence type="ECO:0000313" key="9">
    <source>
        <dbReference type="Proteomes" id="UP000182491"/>
    </source>
</evidence>
<evidence type="ECO:0000256" key="5">
    <source>
        <dbReference type="ARBA" id="ARBA00022898"/>
    </source>
</evidence>
<dbReference type="PANTHER" id="PTHR46383">
    <property type="entry name" value="ASPARTATE AMINOTRANSFERASE"/>
    <property type="match status" value="1"/>
</dbReference>
<dbReference type="EMBL" id="FPCA01000001">
    <property type="protein sequence ID" value="SFU41085.1"/>
    <property type="molecule type" value="Genomic_DNA"/>
</dbReference>
<proteinExistence type="inferred from homology"/>
<organism evidence="8 9">
    <name type="scientific">Pontibacter akesuensis</name>
    <dbReference type="NCBI Taxonomy" id="388950"/>
    <lineage>
        <taxon>Bacteria</taxon>
        <taxon>Pseudomonadati</taxon>
        <taxon>Bacteroidota</taxon>
        <taxon>Cytophagia</taxon>
        <taxon>Cytophagales</taxon>
        <taxon>Hymenobacteraceae</taxon>
        <taxon>Pontibacter</taxon>
    </lineage>
</organism>
<dbReference type="GO" id="GO:0008483">
    <property type="term" value="F:transaminase activity"/>
    <property type="evidence" value="ECO:0007669"/>
    <property type="project" value="UniProtKB-KW"/>
</dbReference>
<evidence type="ECO:0000256" key="2">
    <source>
        <dbReference type="ARBA" id="ARBA00007441"/>
    </source>
</evidence>
<dbReference type="InterPro" id="IPR015424">
    <property type="entry name" value="PyrdxlP-dep_Trfase"/>
</dbReference>
<dbReference type="Proteomes" id="UP000182491">
    <property type="component" value="Unassembled WGS sequence"/>
</dbReference>
<dbReference type="RefSeq" id="WP_068839532.1">
    <property type="nucleotide sequence ID" value="NZ_BMXC01000001.1"/>
</dbReference>
<dbReference type="SUPFAM" id="SSF53383">
    <property type="entry name" value="PLP-dependent transferases"/>
    <property type="match status" value="1"/>
</dbReference>
<dbReference type="InterPro" id="IPR004838">
    <property type="entry name" value="NHTrfase_class1_PyrdxlP-BS"/>
</dbReference>
<name>A0A1I7FY43_9BACT</name>
<evidence type="ECO:0000256" key="1">
    <source>
        <dbReference type="ARBA" id="ARBA00001933"/>
    </source>
</evidence>
<comment type="similarity">
    <text evidence="2 6">Belongs to the class-I pyridoxal-phosphate-dependent aminotransferase family.</text>
</comment>
<dbReference type="InterPro" id="IPR004839">
    <property type="entry name" value="Aminotransferase_I/II_large"/>
</dbReference>
<sequence>MEVISLAAGSSYFRSPEAATQAAVKALHEGKTFYGPSQGTPELRKAISQKYKAEGISLEPSQVLITPGTKQALFNLFSVLLRQGDDVVVPTPAWFGFHELMKYSNGTLVPLPTKLEDGYKLTPDMLRVTLSERTRILLLTNPGNPTGRVYSKSELEALLEVTKDYPNLYVISDEIYDLVTYGSPVASILSCQGAKAARTIVVNGFSKSFAMSGWRLGFILGPDELIAKCVHFQNATVAGVSIFIQDAAQATVENRHEALPHMQEILAHNRSVMQQGLDAIPEVRYYLPDGAYYFFPDFSQYLNRTSITGEKISTSVDLCRYLRTCYNLELSPGDYFGAPGHARMSFAVETPRLQDALNRLRQGLLLLTAD</sequence>
<dbReference type="Pfam" id="PF00155">
    <property type="entry name" value="Aminotran_1_2"/>
    <property type="match status" value="1"/>
</dbReference>
<feature type="domain" description="Aminotransferase class I/classII large" evidence="7">
    <location>
        <begin position="2"/>
        <end position="360"/>
    </location>
</feature>
<dbReference type="PROSITE" id="PS00105">
    <property type="entry name" value="AA_TRANSFER_CLASS_1"/>
    <property type="match status" value="1"/>
</dbReference>
<evidence type="ECO:0000256" key="4">
    <source>
        <dbReference type="ARBA" id="ARBA00022679"/>
    </source>
</evidence>
<evidence type="ECO:0000313" key="8">
    <source>
        <dbReference type="EMBL" id="SFU41085.1"/>
    </source>
</evidence>
<dbReference type="STRING" id="388950.GCA_001611675_03691"/>